<keyword evidence="5" id="KW-0540">Nuclease</keyword>
<evidence type="ECO:0000256" key="7">
    <source>
        <dbReference type="ARBA" id="ARBA00022801"/>
    </source>
</evidence>
<dbReference type="FunFam" id="3.10.28.10:FF:000011">
    <property type="entry name" value="Intron-encoded DNA endonuclease aI3"/>
    <property type="match status" value="1"/>
</dbReference>
<comment type="similarity">
    <text evidence="3">In the C-terminal section; belongs to the LAGLIDADG endonuclease family.</text>
</comment>
<gene>
    <name evidence="13" type="primary">orf284</name>
</gene>
<keyword evidence="9" id="KW-1133">Transmembrane helix</keyword>
<evidence type="ECO:0000256" key="8">
    <source>
        <dbReference type="ARBA" id="ARBA00022886"/>
    </source>
</evidence>
<dbReference type="GO" id="GO:0005739">
    <property type="term" value="C:mitochondrion"/>
    <property type="evidence" value="ECO:0007669"/>
    <property type="project" value="UniProtKB-SubCell"/>
</dbReference>
<keyword evidence="11" id="KW-0472">Membrane</keyword>
<reference evidence="13" key="1">
    <citation type="journal article" date="2017" name="Mycologia">
        <title>Epichloe hybrida sp. nov., an emerging model system for investigating fungal allopolyploidy.</title>
        <authorList>
            <person name="Campbell M.A."/>
            <person name="Tapper B.A."/>
            <person name="Johnson R.D."/>
            <person name="Mace W."/>
            <person name="Ram A."/>
            <person name="Lukito Y."/>
            <person name="Dupont P.-Y."/>
            <person name="Johnson L.J."/>
            <person name="Scott D.B."/>
            <person name="Ganley A.R.D."/>
            <person name="Cox M.P."/>
        </authorList>
    </citation>
    <scope>NUCLEOTIDE SEQUENCE</scope>
    <source>
        <strain evidence="13">E8</strain>
    </source>
</reference>
<evidence type="ECO:0000313" key="13">
    <source>
        <dbReference type="EMBL" id="APB96762.1"/>
    </source>
</evidence>
<dbReference type="PANTHER" id="PTHR36181:SF6">
    <property type="entry name" value="INTRON-ENCODED LAGLIDADG ENDONUCLEASE FAMILY PROTEIN"/>
    <property type="match status" value="1"/>
</dbReference>
<keyword evidence="4" id="KW-0812">Transmembrane</keyword>
<evidence type="ECO:0000256" key="5">
    <source>
        <dbReference type="ARBA" id="ARBA00022722"/>
    </source>
</evidence>
<evidence type="ECO:0000256" key="11">
    <source>
        <dbReference type="ARBA" id="ARBA00023136"/>
    </source>
</evidence>
<organism evidence="13">
    <name type="scientific">Epichloe typhina</name>
    <name type="common">Mycoparasitic fungus</name>
    <name type="synonym">Sphaeria typhina</name>
    <dbReference type="NCBI Taxonomy" id="5113"/>
    <lineage>
        <taxon>Eukaryota</taxon>
        <taxon>Fungi</taxon>
        <taxon>Dikarya</taxon>
        <taxon>Ascomycota</taxon>
        <taxon>Pezizomycotina</taxon>
        <taxon>Sordariomycetes</taxon>
        <taxon>Hypocreomycetidae</taxon>
        <taxon>Hypocreales</taxon>
        <taxon>Clavicipitaceae</taxon>
        <taxon>Epichloe</taxon>
    </lineage>
</organism>
<evidence type="ECO:0000256" key="3">
    <source>
        <dbReference type="ARBA" id="ARBA00009332"/>
    </source>
</evidence>
<evidence type="ECO:0000256" key="2">
    <source>
        <dbReference type="ARBA" id="ARBA00004173"/>
    </source>
</evidence>
<sequence>MKIDQDNNRLKSYLAGLFEGDGHIWMPNEYLKKKHNPRFCITFGLKNKELALKLLDIIGYGFIRYKPKNNACVLTISPVKGLKNIIHYINGELRTPKKHQLYKLIDWINKNHNENIIKLPIKKESLNQDGWLAGFLDADGSFSVQHTIGKKRKISCRLRLEQRMYDPITGDSYLDTLRIIAKFLDCNLKTRKQISTGNEYYIIAATSKVSLYIIINYFNNFPLYSSKYLDYLDWKKAAKLILNNQHYTEEGITEINIIRNKMNSKRIEFNWDHLCCLYKKIIAS</sequence>
<comment type="subcellular location">
    <subcellularLocation>
        <location evidence="1">Membrane</location>
        <topology evidence="1">Multi-pass membrane protein</topology>
    </subcellularLocation>
    <subcellularLocation>
        <location evidence="2">Mitochondrion</location>
    </subcellularLocation>
</comment>
<evidence type="ECO:0000259" key="12">
    <source>
        <dbReference type="Pfam" id="PF00961"/>
    </source>
</evidence>
<dbReference type="GO" id="GO:0016020">
    <property type="term" value="C:membrane"/>
    <property type="evidence" value="ECO:0007669"/>
    <property type="project" value="UniProtKB-SubCell"/>
</dbReference>
<dbReference type="Pfam" id="PF00961">
    <property type="entry name" value="LAGLIDADG_1"/>
    <property type="match status" value="2"/>
</dbReference>
<dbReference type="GO" id="GO:0016787">
    <property type="term" value="F:hydrolase activity"/>
    <property type="evidence" value="ECO:0007669"/>
    <property type="project" value="UniProtKB-KW"/>
</dbReference>
<evidence type="ECO:0000256" key="10">
    <source>
        <dbReference type="ARBA" id="ARBA00023128"/>
    </source>
</evidence>
<dbReference type="InterPro" id="IPR051289">
    <property type="entry name" value="LAGLIDADG_Endonuclease"/>
</dbReference>
<feature type="domain" description="Homing endonuclease LAGLIDADG" evidence="12">
    <location>
        <begin position="132"/>
        <end position="237"/>
    </location>
</feature>
<dbReference type="RefSeq" id="YP_009327804.1">
    <property type="nucleotide sequence ID" value="NC_032063.1"/>
</dbReference>
<dbReference type="PANTHER" id="PTHR36181">
    <property type="entry name" value="INTRON-ENCODED ENDONUCLEASE AI3-RELATED"/>
    <property type="match status" value="1"/>
</dbReference>
<dbReference type="SUPFAM" id="SSF55608">
    <property type="entry name" value="Homing endonucleases"/>
    <property type="match status" value="2"/>
</dbReference>
<evidence type="ECO:0000256" key="9">
    <source>
        <dbReference type="ARBA" id="ARBA00022989"/>
    </source>
</evidence>
<dbReference type="Gene3D" id="3.10.28.10">
    <property type="entry name" value="Homing endonucleases"/>
    <property type="match status" value="2"/>
</dbReference>
<dbReference type="InterPro" id="IPR027434">
    <property type="entry name" value="Homing_endonucl"/>
</dbReference>
<dbReference type="GO" id="GO:0004519">
    <property type="term" value="F:endonuclease activity"/>
    <property type="evidence" value="ECO:0007669"/>
    <property type="project" value="UniProtKB-KW"/>
</dbReference>
<evidence type="ECO:0000256" key="4">
    <source>
        <dbReference type="ARBA" id="ARBA00022692"/>
    </source>
</evidence>
<feature type="domain" description="Homing endonuclease LAGLIDADG" evidence="12">
    <location>
        <begin position="14"/>
        <end position="105"/>
    </location>
</feature>
<evidence type="ECO:0000256" key="1">
    <source>
        <dbReference type="ARBA" id="ARBA00004141"/>
    </source>
</evidence>
<dbReference type="GeneID" id="30513358"/>
<name>A0A1J0D023_EPITY</name>
<dbReference type="InterPro" id="IPR004860">
    <property type="entry name" value="LAGLIDADG_dom"/>
</dbReference>
<keyword evidence="6" id="KW-0255">Endonuclease</keyword>
<dbReference type="FunFam" id="3.10.28.10:FF:000007">
    <property type="entry name" value="Intron-encoded DNA endonuclease aI3"/>
    <property type="match status" value="1"/>
</dbReference>
<geneLocation type="mitochondrion" evidence="13"/>
<proteinExistence type="inferred from homology"/>
<accession>A0A1J0D023</accession>
<dbReference type="EMBL" id="KX066185">
    <property type="protein sequence ID" value="APB96762.1"/>
    <property type="molecule type" value="Genomic_DNA"/>
</dbReference>
<keyword evidence="7" id="KW-0378">Hydrolase</keyword>
<dbReference type="AlphaFoldDB" id="A0A1J0D023"/>
<keyword evidence="10 13" id="KW-0496">Mitochondrion</keyword>
<keyword evidence="8" id="KW-0404">Intron homing</keyword>
<dbReference type="GO" id="GO:0006314">
    <property type="term" value="P:intron homing"/>
    <property type="evidence" value="ECO:0007669"/>
    <property type="project" value="UniProtKB-KW"/>
</dbReference>
<protein>
    <recommendedName>
        <fullName evidence="12">Homing endonuclease LAGLIDADG domain-containing protein</fullName>
    </recommendedName>
</protein>
<evidence type="ECO:0000256" key="6">
    <source>
        <dbReference type="ARBA" id="ARBA00022759"/>
    </source>
</evidence>